<accession>A0ABD0KD31</accession>
<sequence length="98" mass="10857">MNSRKVLAFAKRSFWAVEWGETRNSIVQHPVFSQQNRQGCVTVHGKYRFISGGGEGINVPESETASLKTLLGLSRQLNCTPNNIALRPLRVTLSACLI</sequence>
<dbReference type="AlphaFoldDB" id="A0ABD0KD31"/>
<comment type="caution">
    <text evidence="1">The sequence shown here is derived from an EMBL/GenBank/DDBJ whole genome shotgun (WGS) entry which is preliminary data.</text>
</comment>
<keyword evidence="2" id="KW-1185">Reference proteome</keyword>
<dbReference type="EMBL" id="JACVVK020000201">
    <property type="protein sequence ID" value="KAK7485019.1"/>
    <property type="molecule type" value="Genomic_DNA"/>
</dbReference>
<proteinExistence type="predicted"/>
<dbReference type="Proteomes" id="UP001519460">
    <property type="component" value="Unassembled WGS sequence"/>
</dbReference>
<protein>
    <submittedName>
        <fullName evidence="1">Uncharacterized protein</fullName>
    </submittedName>
</protein>
<evidence type="ECO:0000313" key="1">
    <source>
        <dbReference type="EMBL" id="KAK7485019.1"/>
    </source>
</evidence>
<reference evidence="1 2" key="1">
    <citation type="journal article" date="2023" name="Sci. Data">
        <title>Genome assembly of the Korean intertidal mud-creeper Batillaria attramentaria.</title>
        <authorList>
            <person name="Patra A.K."/>
            <person name="Ho P.T."/>
            <person name="Jun S."/>
            <person name="Lee S.J."/>
            <person name="Kim Y."/>
            <person name="Won Y.J."/>
        </authorList>
    </citation>
    <scope>NUCLEOTIDE SEQUENCE [LARGE SCALE GENOMIC DNA]</scope>
    <source>
        <strain evidence="1">Wonlab-2016</strain>
    </source>
</reference>
<organism evidence="1 2">
    <name type="scientific">Batillaria attramentaria</name>
    <dbReference type="NCBI Taxonomy" id="370345"/>
    <lineage>
        <taxon>Eukaryota</taxon>
        <taxon>Metazoa</taxon>
        <taxon>Spiralia</taxon>
        <taxon>Lophotrochozoa</taxon>
        <taxon>Mollusca</taxon>
        <taxon>Gastropoda</taxon>
        <taxon>Caenogastropoda</taxon>
        <taxon>Sorbeoconcha</taxon>
        <taxon>Cerithioidea</taxon>
        <taxon>Batillariidae</taxon>
        <taxon>Batillaria</taxon>
    </lineage>
</organism>
<gene>
    <name evidence="1" type="ORF">BaRGS_00023797</name>
</gene>
<name>A0ABD0KD31_9CAEN</name>
<evidence type="ECO:0000313" key="2">
    <source>
        <dbReference type="Proteomes" id="UP001519460"/>
    </source>
</evidence>